<dbReference type="SUPFAM" id="SSF51658">
    <property type="entry name" value="Xylose isomerase-like"/>
    <property type="match status" value="1"/>
</dbReference>
<protein>
    <recommendedName>
        <fullName evidence="1">Xylose isomerase-like TIM barrel domain-containing protein</fullName>
    </recommendedName>
</protein>
<dbReference type="EMBL" id="BMHY01000003">
    <property type="protein sequence ID" value="GGG66612.1"/>
    <property type="molecule type" value="Genomic_DNA"/>
</dbReference>
<keyword evidence="3" id="KW-1185">Reference proteome</keyword>
<feature type="domain" description="Xylose isomerase-like TIM barrel" evidence="1">
    <location>
        <begin position="27"/>
        <end position="273"/>
    </location>
</feature>
<dbReference type="InterPro" id="IPR013022">
    <property type="entry name" value="Xyl_isomerase-like_TIM-brl"/>
</dbReference>
<reference evidence="2 3" key="1">
    <citation type="journal article" date="2014" name="Int. J. Syst. Evol. Microbiol.">
        <title>Complete genome sequence of Corynebacterium casei LMG S-19264T (=DSM 44701T), isolated from a smear-ripened cheese.</title>
        <authorList>
            <consortium name="US DOE Joint Genome Institute (JGI-PGF)"/>
            <person name="Walter F."/>
            <person name="Albersmeier A."/>
            <person name="Kalinowski J."/>
            <person name="Ruckert C."/>
        </authorList>
    </citation>
    <scope>NUCLEOTIDE SEQUENCE [LARGE SCALE GENOMIC DNA]</scope>
    <source>
        <strain evidence="2 3">CGMCC 1.15286</strain>
    </source>
</reference>
<dbReference type="Proteomes" id="UP000600247">
    <property type="component" value="Unassembled WGS sequence"/>
</dbReference>
<accession>A0A917LZT9</accession>
<evidence type="ECO:0000313" key="2">
    <source>
        <dbReference type="EMBL" id="GGG66612.1"/>
    </source>
</evidence>
<name>A0A917LZT9_9BACL</name>
<dbReference type="RefSeq" id="WP_188889025.1">
    <property type="nucleotide sequence ID" value="NZ_BMHY01000003.1"/>
</dbReference>
<dbReference type="InterPro" id="IPR050312">
    <property type="entry name" value="IolE/XylAMocC-like"/>
</dbReference>
<dbReference type="PANTHER" id="PTHR12110">
    <property type="entry name" value="HYDROXYPYRUVATE ISOMERASE"/>
    <property type="match status" value="1"/>
</dbReference>
<dbReference type="Pfam" id="PF01261">
    <property type="entry name" value="AP_endonuc_2"/>
    <property type="match status" value="1"/>
</dbReference>
<dbReference type="Gene3D" id="3.20.20.150">
    <property type="entry name" value="Divalent-metal-dependent TIM barrel enzymes"/>
    <property type="match status" value="1"/>
</dbReference>
<evidence type="ECO:0000259" key="1">
    <source>
        <dbReference type="Pfam" id="PF01261"/>
    </source>
</evidence>
<organism evidence="2 3">
    <name type="scientific">Paenibacillus radicis</name>
    <name type="common">ex Gao et al. 2016</name>
    <dbReference type="NCBI Taxonomy" id="1737354"/>
    <lineage>
        <taxon>Bacteria</taxon>
        <taxon>Bacillati</taxon>
        <taxon>Bacillota</taxon>
        <taxon>Bacilli</taxon>
        <taxon>Bacillales</taxon>
        <taxon>Paenibacillaceae</taxon>
        <taxon>Paenibacillus</taxon>
    </lineage>
</organism>
<dbReference type="PANTHER" id="PTHR12110:SF53">
    <property type="entry name" value="BLR5974 PROTEIN"/>
    <property type="match status" value="1"/>
</dbReference>
<evidence type="ECO:0000313" key="3">
    <source>
        <dbReference type="Proteomes" id="UP000600247"/>
    </source>
</evidence>
<comment type="caution">
    <text evidence="2">The sequence shown here is derived from an EMBL/GenBank/DDBJ whole genome shotgun (WGS) entry which is preliminary data.</text>
</comment>
<dbReference type="InterPro" id="IPR036237">
    <property type="entry name" value="Xyl_isomerase-like_sf"/>
</dbReference>
<gene>
    <name evidence="2" type="ORF">GCM10010918_21380</name>
</gene>
<dbReference type="AlphaFoldDB" id="A0A917LZT9"/>
<proteinExistence type="predicted"/>
<sequence length="276" mass="30303">MGAKIALSAWSCHSYYNEGWTNAQFIEFVATTDAQGVELLSFYWNPERDPEEVKDALARTGLKLACFGASNNFAEADPEKRQAQLADIKLSIDNAVLLGAGVVRVFAGDLREGLAFDEVRSWIIEGLQEASAYAEEQGIMLCLENHGLLAGKAEQVAAIIKDVNSPNLRSTFDAGNFLLVDEDPSKAIQELKSLVGHVHVKDFVQVEQDYKGSFYRSLSGQPFAGRVAGEGVVDLPFIIGQLKEIGYDGWYTVEYEGDEEQQSASKRALATLEQLL</sequence>